<dbReference type="RefSeq" id="WP_102715149.1">
    <property type="nucleotide sequence ID" value="NZ_CABMLK010000002.1"/>
</dbReference>
<keyword evidence="4 6" id="KW-1133">Transmembrane helix</keyword>
<evidence type="ECO:0000256" key="5">
    <source>
        <dbReference type="ARBA" id="ARBA00023136"/>
    </source>
</evidence>
<evidence type="ECO:0000256" key="4">
    <source>
        <dbReference type="ARBA" id="ARBA00022989"/>
    </source>
</evidence>
<proteinExistence type="inferred from homology"/>
<accession>A0A2N8HAY1</accession>
<comment type="similarity">
    <text evidence="2">Belongs to the EamA transporter family.</text>
</comment>
<dbReference type="PANTHER" id="PTHR32322:SF2">
    <property type="entry name" value="EAMA DOMAIN-CONTAINING PROTEIN"/>
    <property type="match status" value="1"/>
</dbReference>
<evidence type="ECO:0000313" key="8">
    <source>
        <dbReference type="EMBL" id="PNC17007.1"/>
    </source>
</evidence>
<evidence type="ECO:0000313" key="9">
    <source>
        <dbReference type="Proteomes" id="UP000236000"/>
    </source>
</evidence>
<evidence type="ECO:0000256" key="3">
    <source>
        <dbReference type="ARBA" id="ARBA00022692"/>
    </source>
</evidence>
<feature type="domain" description="EamA" evidence="7">
    <location>
        <begin position="8"/>
        <end position="140"/>
    </location>
</feature>
<dbReference type="PANTHER" id="PTHR32322">
    <property type="entry name" value="INNER MEMBRANE TRANSPORTER"/>
    <property type="match status" value="1"/>
</dbReference>
<comment type="caution">
    <text evidence="8">The sequence shown here is derived from an EMBL/GenBank/DDBJ whole genome shotgun (WGS) entry which is preliminary data.</text>
</comment>
<organism evidence="8 9">
    <name type="scientific">Akkermansia muciniphila</name>
    <dbReference type="NCBI Taxonomy" id="239935"/>
    <lineage>
        <taxon>Bacteria</taxon>
        <taxon>Pseudomonadati</taxon>
        <taxon>Verrucomicrobiota</taxon>
        <taxon>Verrucomicrobiia</taxon>
        <taxon>Verrucomicrobiales</taxon>
        <taxon>Akkermansiaceae</taxon>
        <taxon>Akkermansia</taxon>
    </lineage>
</organism>
<dbReference type="AlphaFoldDB" id="A0A2N8HAY1"/>
<feature type="transmembrane region" description="Helical" evidence="6">
    <location>
        <begin position="248"/>
        <end position="267"/>
    </location>
</feature>
<keyword evidence="5 6" id="KW-0472">Membrane</keyword>
<feature type="transmembrane region" description="Helical" evidence="6">
    <location>
        <begin position="12"/>
        <end position="31"/>
    </location>
</feature>
<reference evidence="8 9" key="1">
    <citation type="journal article" date="2017" name="BMC Genomics">
        <title>Genome sequencing of 39 Akkermansia muciniphila isolates reveals its population structure, genomic and functional diverisity, and global distribution in mammalian gut microbiotas.</title>
        <authorList>
            <person name="Guo X."/>
            <person name="Li S."/>
            <person name="Zhang J."/>
            <person name="Wu F."/>
            <person name="Li X."/>
            <person name="Wu D."/>
            <person name="Zhang M."/>
            <person name="Ou Z."/>
            <person name="Jie Z."/>
            <person name="Yan Q."/>
            <person name="Li P."/>
            <person name="Yi J."/>
            <person name="Peng Y."/>
        </authorList>
    </citation>
    <scope>NUCLEOTIDE SEQUENCE [LARGE SCALE GENOMIC DNA]</scope>
    <source>
        <strain evidence="8 9">GP24</strain>
    </source>
</reference>
<feature type="transmembrane region" description="Helical" evidence="6">
    <location>
        <begin position="188"/>
        <end position="206"/>
    </location>
</feature>
<evidence type="ECO:0000256" key="2">
    <source>
        <dbReference type="ARBA" id="ARBA00007362"/>
    </source>
</evidence>
<evidence type="ECO:0000256" key="6">
    <source>
        <dbReference type="SAM" id="Phobius"/>
    </source>
</evidence>
<dbReference type="OrthoDB" id="9805239at2"/>
<feature type="transmembrane region" description="Helical" evidence="6">
    <location>
        <begin position="151"/>
        <end position="167"/>
    </location>
</feature>
<dbReference type="InterPro" id="IPR050638">
    <property type="entry name" value="AA-Vitamin_Transporters"/>
</dbReference>
<feature type="transmembrane region" description="Helical" evidence="6">
    <location>
        <begin position="37"/>
        <end position="55"/>
    </location>
</feature>
<dbReference type="Proteomes" id="UP000236000">
    <property type="component" value="Unassembled WGS sequence"/>
</dbReference>
<feature type="transmembrane region" description="Helical" evidence="6">
    <location>
        <begin position="125"/>
        <end position="145"/>
    </location>
</feature>
<dbReference type="SUPFAM" id="SSF103481">
    <property type="entry name" value="Multidrug resistance efflux transporter EmrE"/>
    <property type="match status" value="2"/>
</dbReference>
<feature type="transmembrane region" description="Helical" evidence="6">
    <location>
        <begin position="218"/>
        <end position="236"/>
    </location>
</feature>
<dbReference type="GO" id="GO:0016020">
    <property type="term" value="C:membrane"/>
    <property type="evidence" value="ECO:0007669"/>
    <property type="project" value="UniProtKB-SubCell"/>
</dbReference>
<dbReference type="Pfam" id="PF00892">
    <property type="entry name" value="EamA"/>
    <property type="match status" value="2"/>
</dbReference>
<comment type="subcellular location">
    <subcellularLocation>
        <location evidence="1">Membrane</location>
        <topology evidence="1">Multi-pass membrane protein</topology>
    </subcellularLocation>
</comment>
<protein>
    <submittedName>
        <fullName evidence="8">EamA family transporter</fullName>
    </submittedName>
</protein>
<dbReference type="InterPro" id="IPR000620">
    <property type="entry name" value="EamA_dom"/>
</dbReference>
<evidence type="ECO:0000259" key="7">
    <source>
        <dbReference type="Pfam" id="PF00892"/>
    </source>
</evidence>
<dbReference type="EMBL" id="PJKA01000013">
    <property type="protein sequence ID" value="PNC17007.1"/>
    <property type="molecule type" value="Genomic_DNA"/>
</dbReference>
<sequence length="311" mass="34440">MNSRQRTLGHAAALITILIWGTTFVSTKVLLRDFTPVTVLFTRFVIGYAFLWCLRPRLLPLSGWKKELLFAGAGLTGVTLYFLLENIALTYTFASNVGIIVAVVPFFTALLAHFLLKGEGFSRRFFLGFAAAFTGIFLIMANGAFVLELNPVGDVLALGAAFVWAVYSILMKKIGVNTSNMIICTRRIFFYGIVLMIPALFVLPVNMDWHLMVKPVNALNLLYLGLFASALCFLSWNRVVEILGAVKSSVYIYMVPVVAVVASSIILGERLTWISLTGILLTLCGVMISEYRKKTRKSAKAKEEKAILQKS</sequence>
<keyword evidence="3 6" id="KW-0812">Transmembrane</keyword>
<feature type="domain" description="EamA" evidence="7">
    <location>
        <begin position="153"/>
        <end position="288"/>
    </location>
</feature>
<evidence type="ECO:0000256" key="1">
    <source>
        <dbReference type="ARBA" id="ARBA00004141"/>
    </source>
</evidence>
<gene>
    <name evidence="8" type="ORF">CXU22_10185</name>
</gene>
<dbReference type="InterPro" id="IPR037185">
    <property type="entry name" value="EmrE-like"/>
</dbReference>
<feature type="transmembrane region" description="Helical" evidence="6">
    <location>
        <begin position="96"/>
        <end position="116"/>
    </location>
</feature>
<feature type="transmembrane region" description="Helical" evidence="6">
    <location>
        <begin position="67"/>
        <end position="84"/>
    </location>
</feature>
<feature type="transmembrane region" description="Helical" evidence="6">
    <location>
        <begin position="273"/>
        <end position="291"/>
    </location>
</feature>
<name>A0A2N8HAY1_9BACT</name>